<feature type="region of interest" description="Disordered" evidence="5">
    <location>
        <begin position="26"/>
        <end position="49"/>
    </location>
</feature>
<name>A0A9P8P239_9ASCO</name>
<dbReference type="InterPro" id="IPR051240">
    <property type="entry name" value="Mito_RNA-Proc/Resp"/>
</dbReference>
<evidence type="ECO:0000256" key="4">
    <source>
        <dbReference type="SAM" id="Coils"/>
    </source>
</evidence>
<keyword evidence="2" id="KW-0677">Repeat</keyword>
<evidence type="ECO:0000313" key="6">
    <source>
        <dbReference type="EMBL" id="KAH3664403.1"/>
    </source>
</evidence>
<dbReference type="EMBL" id="JAEUBF010001473">
    <property type="protein sequence ID" value="KAH3664403.1"/>
    <property type="molecule type" value="Genomic_DNA"/>
</dbReference>
<feature type="repeat" description="PPR" evidence="3">
    <location>
        <begin position="337"/>
        <end position="371"/>
    </location>
</feature>
<feature type="coiled-coil region" evidence="4">
    <location>
        <begin position="62"/>
        <end position="89"/>
    </location>
</feature>
<dbReference type="InterPro" id="IPR002885">
    <property type="entry name" value="PPR_rpt"/>
</dbReference>
<comment type="caution">
    <text evidence="6">The sequence shown here is derived from an EMBL/GenBank/DDBJ whole genome shotgun (WGS) entry which is preliminary data.</text>
</comment>
<protein>
    <recommendedName>
        <fullName evidence="8">Mitochondrial group I intron splicing factor CCM1</fullName>
    </recommendedName>
</protein>
<dbReference type="PROSITE" id="PS51375">
    <property type="entry name" value="PPR"/>
    <property type="match status" value="2"/>
</dbReference>
<evidence type="ECO:0000256" key="5">
    <source>
        <dbReference type="SAM" id="MobiDB-lite"/>
    </source>
</evidence>
<proteinExistence type="predicted"/>
<accession>A0A9P8P239</accession>
<dbReference type="Gene3D" id="1.25.40.10">
    <property type="entry name" value="Tetratricopeptide repeat domain"/>
    <property type="match status" value="2"/>
</dbReference>
<evidence type="ECO:0000313" key="7">
    <source>
        <dbReference type="Proteomes" id="UP000769528"/>
    </source>
</evidence>
<dbReference type="Proteomes" id="UP000769528">
    <property type="component" value="Unassembled WGS sequence"/>
</dbReference>
<sequence>MDNRLLRNTVRLEKVLPRFVRLTRRNVSSVKGSSPSRGSDINRRRRRRRINVNQQHIQNQESKVLDDKIRELQKLAQNLKIQISTKKEKQVESEFKNLDKPITDDELDDIVSEILDAPKPNTLLLTDDIHNNNNNNKGLKLFDEPARGIQFSKPIIERIGISIQNVLSNENLKWDNLIVDLYENKNGFDGLENKDVYQFLRQIPSNFKLSPSSIEKIEKMIENRKTSSAATINEEILMNLYANVENVEKVESLYQSLLLNQKQLNPPVFSSLIKVYVKSKNLTKINEILLKMKELKLEPSLFNYTNILSLCVRLQDSKQAEQIFRMMKFRSLETRPDILAYNNMIQLQIKKKNVYKAIDYYQELLDEGLKPNTYTFNALALACSKDKKFISKGWYYISEINKRNLDPNLTTFETMLRLSARDGDLELARALYLKISEIKPDISNDQNITAGNESLNYLMMAYRDYKPNHKPQSILSKEISIIRRNTIQMVDFIGLHQNLIKDNGIIKKRENLPPFLPLKTIFMKDQIISEAKAIWSFNVVKNPNCLTYNNLITFLRIFVEQNGDKHDFLQNFEQYTYPNKEVETQLKKKSVDNSIDTNEILRAELENYQVETQQESLVSIENLPPVLKYVKSFNHKIERESSLYYTLLSSGKRFNDFKICENAWKERGLYRKSSKYLSFPLKIRKELDFKFAIEMVNTLINFNQLDLAYNVVKSSEDSFPWNFYVLKPLYVALKDNGYYDLSQDLSNICDIRKHIPL</sequence>
<dbReference type="Pfam" id="PF13041">
    <property type="entry name" value="PPR_2"/>
    <property type="match status" value="1"/>
</dbReference>
<organism evidence="6 7">
    <name type="scientific">Wickerhamomyces mucosus</name>
    <dbReference type="NCBI Taxonomy" id="1378264"/>
    <lineage>
        <taxon>Eukaryota</taxon>
        <taxon>Fungi</taxon>
        <taxon>Dikarya</taxon>
        <taxon>Ascomycota</taxon>
        <taxon>Saccharomycotina</taxon>
        <taxon>Saccharomycetes</taxon>
        <taxon>Phaffomycetales</taxon>
        <taxon>Wickerhamomycetaceae</taxon>
        <taxon>Wickerhamomyces</taxon>
    </lineage>
</organism>
<feature type="compositionally biased region" description="Low complexity" evidence="5">
    <location>
        <begin position="27"/>
        <end position="39"/>
    </location>
</feature>
<keyword evidence="7" id="KW-1185">Reference proteome</keyword>
<dbReference type="NCBIfam" id="TIGR00756">
    <property type="entry name" value="PPR"/>
    <property type="match status" value="1"/>
</dbReference>
<dbReference type="OrthoDB" id="185373at2759"/>
<reference evidence="6" key="1">
    <citation type="journal article" date="2021" name="Open Biol.">
        <title>Shared evolutionary footprints suggest mitochondrial oxidative damage underlies multiple complex I losses in fungi.</title>
        <authorList>
            <person name="Schikora-Tamarit M.A."/>
            <person name="Marcet-Houben M."/>
            <person name="Nosek J."/>
            <person name="Gabaldon T."/>
        </authorList>
    </citation>
    <scope>NUCLEOTIDE SEQUENCE</scope>
    <source>
        <strain evidence="6">CBS6341</strain>
    </source>
</reference>
<keyword evidence="4" id="KW-0175">Coiled coil</keyword>
<evidence type="ECO:0000256" key="1">
    <source>
        <dbReference type="ARBA" id="ARBA00004173"/>
    </source>
</evidence>
<dbReference type="AlphaFoldDB" id="A0A9P8P239"/>
<evidence type="ECO:0000256" key="2">
    <source>
        <dbReference type="ARBA" id="ARBA00022737"/>
    </source>
</evidence>
<comment type="subcellular location">
    <subcellularLocation>
        <location evidence="1">Mitochondrion</location>
    </subcellularLocation>
</comment>
<dbReference type="InterPro" id="IPR011990">
    <property type="entry name" value="TPR-like_helical_dom_sf"/>
</dbReference>
<gene>
    <name evidence="6" type="ORF">WICMUC_005788</name>
</gene>
<dbReference type="SUPFAM" id="SSF81901">
    <property type="entry name" value="HCP-like"/>
    <property type="match status" value="1"/>
</dbReference>
<evidence type="ECO:0008006" key="8">
    <source>
        <dbReference type="Google" id="ProtNLM"/>
    </source>
</evidence>
<evidence type="ECO:0000256" key="3">
    <source>
        <dbReference type="PROSITE-ProRule" id="PRU00708"/>
    </source>
</evidence>
<dbReference type="Pfam" id="PF13812">
    <property type="entry name" value="PPR_3"/>
    <property type="match status" value="1"/>
</dbReference>
<reference evidence="6" key="2">
    <citation type="submission" date="2021-01" db="EMBL/GenBank/DDBJ databases">
        <authorList>
            <person name="Schikora-Tamarit M.A."/>
        </authorList>
    </citation>
    <scope>NUCLEOTIDE SEQUENCE</scope>
    <source>
        <strain evidence="6">CBS6341</strain>
    </source>
</reference>
<dbReference type="PANTHER" id="PTHR47933">
    <property type="entry name" value="PENTATRICOPEPTIDE REPEAT-CONTAINING PROTEIN 1, MITOCHONDRIAL"/>
    <property type="match status" value="1"/>
</dbReference>
<dbReference type="PANTHER" id="PTHR47933:SF38">
    <property type="entry name" value="PENTATRICOPEPTIDE REPEAT-CONTAINING PROTEIN 1, APICOPLAST"/>
    <property type="match status" value="1"/>
</dbReference>
<dbReference type="GO" id="GO:0005739">
    <property type="term" value="C:mitochondrion"/>
    <property type="evidence" value="ECO:0007669"/>
    <property type="project" value="UniProtKB-SubCell"/>
</dbReference>
<feature type="repeat" description="PPR" evidence="3">
    <location>
        <begin position="265"/>
        <end position="299"/>
    </location>
</feature>
<dbReference type="GO" id="GO:0003729">
    <property type="term" value="F:mRNA binding"/>
    <property type="evidence" value="ECO:0007669"/>
    <property type="project" value="TreeGrafter"/>
</dbReference>